<feature type="region of interest" description="Disordered" evidence="1">
    <location>
        <begin position="521"/>
        <end position="546"/>
    </location>
</feature>
<feature type="compositionally biased region" description="Polar residues" evidence="1">
    <location>
        <begin position="328"/>
        <end position="354"/>
    </location>
</feature>
<comment type="caution">
    <text evidence="2">The sequence shown here is derived from an EMBL/GenBank/DDBJ whole genome shotgun (WGS) entry which is preliminary data.</text>
</comment>
<sequence length="1399" mass="157486">IHEKVCCGAQVPALYVPPSPDPEPVDDDPQPAGQVPFLDYFGLWPAEHTGIKPYMSPRKRSCSPPTKFLSPAFQRFDTVPFTSPLGRFLLSNAKIRNKHQASQPLVLRYERHLHATPHTDVSSRERGLNRWIVVWRPNKEEQAWVHLYCFNKVQRRERRITIQTGLNLRSRRLLAMCHPVRVNVKRLQKRVIDRITRLNGPMAPCIDLTDDAPGNIFSSSSFSDLSLVYNGNDQRHQYLPQVFTSAVGTSVNSGASSSSLSSNLSQHPFLPSSSSQLFLDDYHLSSELKKLPAGQCVPIHFSPGDIIKHNSLSIYPVTSDGLDQTSVSRHVSNQNSTFHPQPKNRSVQSETNLSRGPLSSKRCIKKQTAVVSSQDQQSFNRDLFSNNDHVLHLGNKDLTYNVMQGGVKKASTYSVCSTDLSKNVACVEKSTISQNQYTASLRVKNSQSVPRVPDGISSLVPTNENALEYIPHHKSLSKESCIEVIDLSSDDDDAYKAQGGYGGLENDTSFVEGVAYYPHSGERMPGSSSSISLPKNGNSHWSSEKKSHCDVGHLGDLTTNGQTPNVLRNPATYVAPSSHCPDDVTESVKMKAKKQLNSHLCNNKEILVFDISNTEVKVSHQIVSQESHWNILDSTQDKIQREEYCGTSSAALEPCYTAHSFSKFGKHFQISSDQCVDLHCSERNNMDVNILSYKDHSHNIYQRTKNSNGSTIHTDSNCPTSTPSMTRLSFVPSAISINSVEHSQSDHKNCVYPTENNVRANDESVANYADSLLPNDDKVISKDKNVTENDSEKMENYESTCEKVIPLKTLNCVKQDRAKEISRLLGDECRELKLRGLEKLRAMNIELSRVTRNDVILLRNCRNDKGRSVTRDDWAIPKSSQPKVMHRDKSNISLNPDLSNAADIITAVPDYYLDIYEKGLLPSQIGERNASCSGLGMYHDINDNISCSINSKNNNSPIKNNNCLKDTSESFKESTFFGKKNSEFDVQYPYSMSDFTFQGNLQNEYNLNVVSNAGKNIFSREKVSQQKWEMYIGTDKCVVPFQTMQFGLSKYSNCGDSTDKYNNCLLNTIDRTTEENYDMKSRSLAALPEEEECRCSSVIMRKVPKFKNGQMCQGDVCPERDEIRCIKVFEGGGVCLEMMHVENVEEKEKNNEKVKAVCEKGFHQTEYDYPRTKILPAVNACGNKMTSKDNHKKPFKKKNCIPRELRNLARDEWKELRTTGFHPSNVVGSENAEISYYISDSDEDVLGGGGLLDSTQAEPSYVSKVMPNSEKRKKFPLEVLRLLKDECKELKRMKNNHRNSSKLKRISMAVNSGILRKGTIHLSKSSDTLNLIMKYRNNMQCVKPPRKQILNKVRTSLSTRSQSNSINCVEVYTLRGSHRYLLETEFAMCVLNYDIPSLT</sequence>
<organism evidence="2 3">
    <name type="scientific">Halocaridina rubra</name>
    <name type="common">Hawaiian red shrimp</name>
    <dbReference type="NCBI Taxonomy" id="373956"/>
    <lineage>
        <taxon>Eukaryota</taxon>
        <taxon>Metazoa</taxon>
        <taxon>Ecdysozoa</taxon>
        <taxon>Arthropoda</taxon>
        <taxon>Crustacea</taxon>
        <taxon>Multicrustacea</taxon>
        <taxon>Malacostraca</taxon>
        <taxon>Eumalacostraca</taxon>
        <taxon>Eucarida</taxon>
        <taxon>Decapoda</taxon>
        <taxon>Pleocyemata</taxon>
        <taxon>Caridea</taxon>
        <taxon>Atyoidea</taxon>
        <taxon>Atyidae</taxon>
        <taxon>Halocaridina</taxon>
    </lineage>
</organism>
<gene>
    <name evidence="2" type="ORF">SK128_025234</name>
</gene>
<evidence type="ECO:0000313" key="3">
    <source>
        <dbReference type="Proteomes" id="UP001381693"/>
    </source>
</evidence>
<evidence type="ECO:0000313" key="2">
    <source>
        <dbReference type="EMBL" id="KAK7018701.1"/>
    </source>
</evidence>
<feature type="region of interest" description="Disordered" evidence="1">
    <location>
        <begin position="328"/>
        <end position="358"/>
    </location>
</feature>
<dbReference type="EMBL" id="JAXCGZ010023026">
    <property type="protein sequence ID" value="KAK7018701.1"/>
    <property type="molecule type" value="Genomic_DNA"/>
</dbReference>
<keyword evidence="3" id="KW-1185">Reference proteome</keyword>
<feature type="compositionally biased region" description="Polar residues" evidence="1">
    <location>
        <begin position="526"/>
        <end position="541"/>
    </location>
</feature>
<dbReference type="Proteomes" id="UP001381693">
    <property type="component" value="Unassembled WGS sequence"/>
</dbReference>
<evidence type="ECO:0000256" key="1">
    <source>
        <dbReference type="SAM" id="MobiDB-lite"/>
    </source>
</evidence>
<accession>A0AAN8W9Y8</accession>
<protein>
    <submittedName>
        <fullName evidence="2">Uncharacterized protein</fullName>
    </submittedName>
</protein>
<feature type="non-terminal residue" evidence="2">
    <location>
        <position position="1"/>
    </location>
</feature>
<reference evidence="2 3" key="1">
    <citation type="submission" date="2023-11" db="EMBL/GenBank/DDBJ databases">
        <title>Halocaridina rubra genome assembly.</title>
        <authorList>
            <person name="Smith C."/>
        </authorList>
    </citation>
    <scope>NUCLEOTIDE SEQUENCE [LARGE SCALE GENOMIC DNA]</scope>
    <source>
        <strain evidence="2">EP-1</strain>
        <tissue evidence="2">Whole</tissue>
    </source>
</reference>
<name>A0AAN8W9Y8_HALRR</name>
<proteinExistence type="predicted"/>